<comment type="caution">
    <text evidence="3">The sequence shown here is derived from an EMBL/GenBank/DDBJ whole genome shotgun (WGS) entry which is preliminary data.</text>
</comment>
<dbReference type="CDD" id="cd05379">
    <property type="entry name" value="CAP_bacterial"/>
    <property type="match status" value="1"/>
</dbReference>
<keyword evidence="1" id="KW-0732">Signal</keyword>
<proteinExistence type="predicted"/>
<sequence>MKSLLKFPLIALIAMFSFSCSTESMDDSGEQIQIEETTIQAKSIEVETLELINDYRVSQGLNALGDMNIVKSVAYSHTDYMLENNEISHDNFFKRSEYLKSHTGAARVSENVAYGYSSAQTLVKAWLASEGHRKNIEGDFTNFDISAEQNAEGRWYYTNIFIKK</sequence>
<protein>
    <submittedName>
        <fullName evidence="3">Cysteine-rich secretory family protein</fullName>
    </submittedName>
</protein>
<dbReference type="InterPro" id="IPR035940">
    <property type="entry name" value="CAP_sf"/>
</dbReference>
<dbReference type="SUPFAM" id="SSF55797">
    <property type="entry name" value="PR-1-like"/>
    <property type="match status" value="1"/>
</dbReference>
<dbReference type="RefSeq" id="WP_042498346.1">
    <property type="nucleotide sequence ID" value="NZ_BBNQ01000007.1"/>
</dbReference>
<evidence type="ECO:0000256" key="1">
    <source>
        <dbReference type="SAM" id="SignalP"/>
    </source>
</evidence>
<dbReference type="Gene3D" id="3.40.33.10">
    <property type="entry name" value="CAP"/>
    <property type="match status" value="1"/>
</dbReference>
<dbReference type="EMBL" id="SORL01000007">
    <property type="protein sequence ID" value="TDY64422.1"/>
    <property type="molecule type" value="Genomic_DNA"/>
</dbReference>
<dbReference type="PROSITE" id="PS51257">
    <property type="entry name" value="PROKAR_LIPOPROTEIN"/>
    <property type="match status" value="1"/>
</dbReference>
<keyword evidence="4" id="KW-1185">Reference proteome</keyword>
<dbReference type="InterPro" id="IPR014044">
    <property type="entry name" value="CAP_dom"/>
</dbReference>
<evidence type="ECO:0000259" key="2">
    <source>
        <dbReference type="Pfam" id="PF00188"/>
    </source>
</evidence>
<evidence type="ECO:0000313" key="3">
    <source>
        <dbReference type="EMBL" id="TDY64422.1"/>
    </source>
</evidence>
<dbReference type="PANTHER" id="PTHR31157">
    <property type="entry name" value="SCP DOMAIN-CONTAINING PROTEIN"/>
    <property type="match status" value="1"/>
</dbReference>
<accession>A0A4R8MJ89</accession>
<dbReference type="AlphaFoldDB" id="A0A4R8MJ89"/>
<feature type="domain" description="SCP" evidence="2">
    <location>
        <begin position="49"/>
        <end position="151"/>
    </location>
</feature>
<gene>
    <name evidence="3" type="ORF">DFQ06_1331</name>
</gene>
<dbReference type="OrthoDB" id="982527at2"/>
<reference evidence="3 4" key="1">
    <citation type="submission" date="2019-03" db="EMBL/GenBank/DDBJ databases">
        <title>Genomic Encyclopedia of Type Strains, Phase III (KMG-III): the genomes of soil and plant-associated and newly described type strains.</title>
        <authorList>
            <person name="Whitman W."/>
        </authorList>
    </citation>
    <scope>NUCLEOTIDE SEQUENCE [LARGE SCALE GENOMIC DNA]</scope>
    <source>
        <strain evidence="3 4">CECT 8301</strain>
    </source>
</reference>
<dbReference type="PANTHER" id="PTHR31157:SF1">
    <property type="entry name" value="SCP DOMAIN-CONTAINING PROTEIN"/>
    <property type="match status" value="1"/>
</dbReference>
<evidence type="ECO:0000313" key="4">
    <source>
        <dbReference type="Proteomes" id="UP000294824"/>
    </source>
</evidence>
<dbReference type="Proteomes" id="UP000294824">
    <property type="component" value="Unassembled WGS sequence"/>
</dbReference>
<dbReference type="Pfam" id="PF00188">
    <property type="entry name" value="CAP"/>
    <property type="match status" value="1"/>
</dbReference>
<name>A0A4R8MJ89_9FLAO</name>
<feature type="signal peptide" evidence="1">
    <location>
        <begin position="1"/>
        <end position="26"/>
    </location>
</feature>
<organism evidence="3 4">
    <name type="scientific">Algibacter lectus</name>
    <dbReference type="NCBI Taxonomy" id="221126"/>
    <lineage>
        <taxon>Bacteria</taxon>
        <taxon>Pseudomonadati</taxon>
        <taxon>Bacteroidota</taxon>
        <taxon>Flavobacteriia</taxon>
        <taxon>Flavobacteriales</taxon>
        <taxon>Flavobacteriaceae</taxon>
        <taxon>Algibacter</taxon>
    </lineage>
</organism>
<feature type="chain" id="PRO_5020747221" evidence="1">
    <location>
        <begin position="27"/>
        <end position="164"/>
    </location>
</feature>